<keyword evidence="3" id="KW-1185">Reference proteome</keyword>
<dbReference type="Pfam" id="PF03087">
    <property type="entry name" value="BPS1"/>
    <property type="match status" value="1"/>
</dbReference>
<organism evidence="2 3">
    <name type="scientific">Lupinus luteus</name>
    <name type="common">European yellow lupine</name>
    <dbReference type="NCBI Taxonomy" id="3873"/>
    <lineage>
        <taxon>Eukaryota</taxon>
        <taxon>Viridiplantae</taxon>
        <taxon>Streptophyta</taxon>
        <taxon>Embryophyta</taxon>
        <taxon>Tracheophyta</taxon>
        <taxon>Spermatophyta</taxon>
        <taxon>Magnoliopsida</taxon>
        <taxon>eudicotyledons</taxon>
        <taxon>Gunneridae</taxon>
        <taxon>Pentapetalae</taxon>
        <taxon>rosids</taxon>
        <taxon>fabids</taxon>
        <taxon>Fabales</taxon>
        <taxon>Fabaceae</taxon>
        <taxon>Papilionoideae</taxon>
        <taxon>50 kb inversion clade</taxon>
        <taxon>genistoids sensu lato</taxon>
        <taxon>core genistoids</taxon>
        <taxon>Genisteae</taxon>
        <taxon>Lupinus</taxon>
    </lineage>
</organism>
<dbReference type="GO" id="GO:0048367">
    <property type="term" value="P:shoot system development"/>
    <property type="evidence" value="ECO:0007669"/>
    <property type="project" value="InterPro"/>
</dbReference>
<protein>
    <submittedName>
        <fullName evidence="2">Uncharacterized protein</fullName>
    </submittedName>
</protein>
<dbReference type="EMBL" id="CAXHTB010000021">
    <property type="protein sequence ID" value="CAL0329246.1"/>
    <property type="molecule type" value="Genomic_DNA"/>
</dbReference>
<proteinExistence type="predicted"/>
<evidence type="ECO:0000313" key="2">
    <source>
        <dbReference type="EMBL" id="CAL0329246.1"/>
    </source>
</evidence>
<dbReference type="Proteomes" id="UP001497480">
    <property type="component" value="Unassembled WGS sequence"/>
</dbReference>
<dbReference type="AlphaFoldDB" id="A0AAV1Y5H9"/>
<evidence type="ECO:0000313" key="3">
    <source>
        <dbReference type="Proteomes" id="UP001497480"/>
    </source>
</evidence>
<dbReference type="GO" id="GO:0048364">
    <property type="term" value="P:root development"/>
    <property type="evidence" value="ECO:0007669"/>
    <property type="project" value="InterPro"/>
</dbReference>
<name>A0AAV1Y5H9_LUPLU</name>
<comment type="caution">
    <text evidence="2">The sequence shown here is derived from an EMBL/GenBank/DDBJ whole genome shotgun (WGS) entry which is preliminary data.</text>
</comment>
<dbReference type="InterPro" id="IPR004320">
    <property type="entry name" value="BPS1_pln"/>
</dbReference>
<evidence type="ECO:0000256" key="1">
    <source>
        <dbReference type="SAM" id="Coils"/>
    </source>
</evidence>
<dbReference type="PANTHER" id="PTHR33070:SF129">
    <property type="entry name" value="DUF241 DOMAIN PROTEIN"/>
    <property type="match status" value="1"/>
</dbReference>
<feature type="coiled-coil region" evidence="1">
    <location>
        <begin position="247"/>
        <end position="281"/>
    </location>
</feature>
<reference evidence="2 3" key="1">
    <citation type="submission" date="2024-03" db="EMBL/GenBank/DDBJ databases">
        <authorList>
            <person name="Martinez-Hernandez J."/>
        </authorList>
    </citation>
    <scope>NUCLEOTIDE SEQUENCE [LARGE SCALE GENOMIC DNA]</scope>
</reference>
<sequence>MAAIVHTRCNSLPSASHPFVSQFEEHLQRLKGSEATTPFSSSSACCKLDGLQDLHECTCRLLQLPTEQRALAQECDNKCSDDILEGSLRLLDICSTAKDCLMQSKESLNELQSIIRRRRGGDTGFAVAAAKYSSSRKIMKKTIRKALENLKATKNEVMASSSNKDNNTFSMLSFLKEAEEVTQSSLESLLLLISDRKRRTKHSTWSMISKLVQPKRVECDSPESDTSEFEMVDAALQSLTIHKPSSIEYFQSQMENLEMCIQDLELRVEQLSRKLIRSRVSLLNIFSQ</sequence>
<accession>A0AAV1Y5H9</accession>
<dbReference type="PANTHER" id="PTHR33070">
    <property type="entry name" value="OS06G0725500 PROTEIN"/>
    <property type="match status" value="1"/>
</dbReference>
<keyword evidence="1" id="KW-0175">Coiled coil</keyword>
<gene>
    <name evidence="2" type="ORF">LLUT_LOCUS30306</name>
</gene>